<feature type="region of interest" description="Disordered" evidence="1">
    <location>
        <begin position="74"/>
        <end position="93"/>
    </location>
</feature>
<dbReference type="Gene3D" id="3.90.650.10">
    <property type="entry name" value="PurM-like C-terminal domain"/>
    <property type="match status" value="1"/>
</dbReference>
<keyword evidence="2" id="KW-0808">Transferase</keyword>
<dbReference type="EMBL" id="FOVH01000011">
    <property type="protein sequence ID" value="SFP07316.1"/>
    <property type="molecule type" value="Genomic_DNA"/>
</dbReference>
<keyword evidence="3" id="KW-1185">Reference proteome</keyword>
<dbReference type="AlphaFoldDB" id="A0A1I5MEF7"/>
<dbReference type="STRING" id="1993.SAMN04489713_111246"/>
<sequence>MVEESALPVAGIVAEVARLTDGDLTSVILGDSVDFQLVFTVAADDVPRLSKVFADAGLQFSDIGHATEERQVRLRGADGREQELPGVPWRHAT</sequence>
<protein>
    <submittedName>
        <fullName evidence="2">Thiamine-monophosphate kinase</fullName>
    </submittedName>
</protein>
<keyword evidence="2" id="KW-0418">Kinase</keyword>
<organism evidence="2 3">
    <name type="scientific">Actinomadura madurae</name>
    <dbReference type="NCBI Taxonomy" id="1993"/>
    <lineage>
        <taxon>Bacteria</taxon>
        <taxon>Bacillati</taxon>
        <taxon>Actinomycetota</taxon>
        <taxon>Actinomycetes</taxon>
        <taxon>Streptosporangiales</taxon>
        <taxon>Thermomonosporaceae</taxon>
        <taxon>Actinomadura</taxon>
    </lineage>
</organism>
<gene>
    <name evidence="2" type="ORF">SAMN04489713_111246</name>
</gene>
<name>A0A1I5MEF7_9ACTN</name>
<dbReference type="InterPro" id="IPR036676">
    <property type="entry name" value="PurM-like_C_sf"/>
</dbReference>
<feature type="compositionally biased region" description="Basic and acidic residues" evidence="1">
    <location>
        <begin position="74"/>
        <end position="83"/>
    </location>
</feature>
<evidence type="ECO:0000313" key="3">
    <source>
        <dbReference type="Proteomes" id="UP000183413"/>
    </source>
</evidence>
<accession>A0A1I5MEF7</accession>
<dbReference type="SUPFAM" id="SSF56042">
    <property type="entry name" value="PurM C-terminal domain-like"/>
    <property type="match status" value="1"/>
</dbReference>
<dbReference type="eggNOG" id="COG0611">
    <property type="taxonomic scope" value="Bacteria"/>
</dbReference>
<dbReference type="Proteomes" id="UP000183413">
    <property type="component" value="Unassembled WGS sequence"/>
</dbReference>
<dbReference type="GO" id="GO:0016301">
    <property type="term" value="F:kinase activity"/>
    <property type="evidence" value="ECO:0007669"/>
    <property type="project" value="UniProtKB-KW"/>
</dbReference>
<proteinExistence type="predicted"/>
<evidence type="ECO:0000313" key="2">
    <source>
        <dbReference type="EMBL" id="SFP07316.1"/>
    </source>
</evidence>
<dbReference type="InParanoid" id="A0A1I5MEF7"/>
<reference evidence="2 3" key="1">
    <citation type="submission" date="2016-10" db="EMBL/GenBank/DDBJ databases">
        <authorList>
            <person name="de Groot N.N."/>
        </authorList>
    </citation>
    <scope>NUCLEOTIDE SEQUENCE [LARGE SCALE GENOMIC DNA]</scope>
    <source>
        <strain evidence="2 3">DSM 43067</strain>
    </source>
</reference>
<evidence type="ECO:0000256" key="1">
    <source>
        <dbReference type="SAM" id="MobiDB-lite"/>
    </source>
</evidence>